<proteinExistence type="predicted"/>
<evidence type="ECO:0000313" key="2">
    <source>
        <dbReference type="Proteomes" id="UP000887540"/>
    </source>
</evidence>
<organism evidence="2 3">
    <name type="scientific">Acrobeloides nanus</name>
    <dbReference type="NCBI Taxonomy" id="290746"/>
    <lineage>
        <taxon>Eukaryota</taxon>
        <taxon>Metazoa</taxon>
        <taxon>Ecdysozoa</taxon>
        <taxon>Nematoda</taxon>
        <taxon>Chromadorea</taxon>
        <taxon>Rhabditida</taxon>
        <taxon>Tylenchina</taxon>
        <taxon>Cephalobomorpha</taxon>
        <taxon>Cephaloboidea</taxon>
        <taxon>Cephalobidae</taxon>
        <taxon>Acrobeloides</taxon>
    </lineage>
</organism>
<feature type="signal peptide" evidence="1">
    <location>
        <begin position="1"/>
        <end position="19"/>
    </location>
</feature>
<keyword evidence="1" id="KW-0732">Signal</keyword>
<name>A0A914E9M9_9BILA</name>
<keyword evidence="2" id="KW-1185">Reference proteome</keyword>
<reference evidence="3" key="1">
    <citation type="submission" date="2022-11" db="UniProtKB">
        <authorList>
            <consortium name="WormBaseParasite"/>
        </authorList>
    </citation>
    <scope>IDENTIFICATION</scope>
</reference>
<dbReference type="AlphaFoldDB" id="A0A914E9M9"/>
<evidence type="ECO:0000313" key="3">
    <source>
        <dbReference type="WBParaSite" id="ACRNAN_scaffold65.g24613.t1"/>
    </source>
</evidence>
<sequence>MKIYILLVIVAVAFLQLQALPIGDVSDGCVAGICNNVNADLSQNREKREPSSIGNAQRTKGKIYCTSGSGPIWCGFRKDNE</sequence>
<feature type="chain" id="PRO_5037044519" evidence="1">
    <location>
        <begin position="20"/>
        <end position="81"/>
    </location>
</feature>
<evidence type="ECO:0000256" key="1">
    <source>
        <dbReference type="SAM" id="SignalP"/>
    </source>
</evidence>
<protein>
    <submittedName>
        <fullName evidence="3">Uncharacterized protein</fullName>
    </submittedName>
</protein>
<accession>A0A914E9M9</accession>
<dbReference type="Proteomes" id="UP000887540">
    <property type="component" value="Unplaced"/>
</dbReference>
<dbReference type="WBParaSite" id="ACRNAN_scaffold65.g24613.t1">
    <property type="protein sequence ID" value="ACRNAN_scaffold65.g24613.t1"/>
    <property type="gene ID" value="ACRNAN_scaffold65.g24613"/>
</dbReference>